<sequence>MPNILQARVLFTATPAAFFTDENPVTLGGDETTPRDLHLTTPVVFSGGKVTICSQIRQQNPQRNSGELQQQLLATHFTTELRHRSVQLRQLWSRSVRSSMVGFRPQMLR</sequence>
<gene>
    <name evidence="1" type="ORF">LIER_41564</name>
</gene>
<dbReference type="EMBL" id="BAABME010026300">
    <property type="protein sequence ID" value="GAA0173652.1"/>
    <property type="molecule type" value="Genomic_DNA"/>
</dbReference>
<keyword evidence="2" id="KW-1185">Reference proteome</keyword>
<organism evidence="1 2">
    <name type="scientific">Lithospermum erythrorhizon</name>
    <name type="common">Purple gromwell</name>
    <name type="synonym">Lithospermum officinale var. erythrorhizon</name>
    <dbReference type="NCBI Taxonomy" id="34254"/>
    <lineage>
        <taxon>Eukaryota</taxon>
        <taxon>Viridiplantae</taxon>
        <taxon>Streptophyta</taxon>
        <taxon>Embryophyta</taxon>
        <taxon>Tracheophyta</taxon>
        <taxon>Spermatophyta</taxon>
        <taxon>Magnoliopsida</taxon>
        <taxon>eudicotyledons</taxon>
        <taxon>Gunneridae</taxon>
        <taxon>Pentapetalae</taxon>
        <taxon>asterids</taxon>
        <taxon>lamiids</taxon>
        <taxon>Boraginales</taxon>
        <taxon>Boraginaceae</taxon>
        <taxon>Boraginoideae</taxon>
        <taxon>Lithospermeae</taxon>
        <taxon>Lithospermum</taxon>
    </lineage>
</organism>
<evidence type="ECO:0000313" key="2">
    <source>
        <dbReference type="Proteomes" id="UP001454036"/>
    </source>
</evidence>
<accession>A0AAV3RH58</accession>
<evidence type="ECO:0000313" key="1">
    <source>
        <dbReference type="EMBL" id="GAA0173652.1"/>
    </source>
</evidence>
<dbReference type="AlphaFoldDB" id="A0AAV3RH58"/>
<proteinExistence type="predicted"/>
<reference evidence="1 2" key="1">
    <citation type="submission" date="2024-01" db="EMBL/GenBank/DDBJ databases">
        <title>The complete chloroplast genome sequence of Lithospermum erythrorhizon: insights into the phylogenetic relationship among Boraginaceae species and the maternal lineages of purple gromwells.</title>
        <authorList>
            <person name="Okada T."/>
            <person name="Watanabe K."/>
        </authorList>
    </citation>
    <scope>NUCLEOTIDE SEQUENCE [LARGE SCALE GENOMIC DNA]</scope>
</reference>
<dbReference type="Proteomes" id="UP001454036">
    <property type="component" value="Unassembled WGS sequence"/>
</dbReference>
<name>A0AAV3RH58_LITER</name>
<protein>
    <submittedName>
        <fullName evidence="1">Uncharacterized protein</fullName>
    </submittedName>
</protein>
<comment type="caution">
    <text evidence="1">The sequence shown here is derived from an EMBL/GenBank/DDBJ whole genome shotgun (WGS) entry which is preliminary data.</text>
</comment>